<evidence type="ECO:0000256" key="6">
    <source>
        <dbReference type="ARBA" id="ARBA00023054"/>
    </source>
</evidence>
<evidence type="ECO:0000313" key="16">
    <source>
        <dbReference type="Proteomes" id="UP001066276"/>
    </source>
</evidence>
<dbReference type="InterPro" id="IPR013320">
    <property type="entry name" value="ConA-like_dom_sf"/>
</dbReference>
<evidence type="ECO:0000259" key="13">
    <source>
        <dbReference type="PROSITE" id="PS50188"/>
    </source>
</evidence>
<name>A0AAV7Q7W5_PLEWA</name>
<dbReference type="Pfam" id="PF07686">
    <property type="entry name" value="V-set"/>
    <property type="match status" value="1"/>
</dbReference>
<dbReference type="FunFam" id="2.60.40.10:FF:000208">
    <property type="entry name" value="Butyrophilin subfamily 1 member A1"/>
    <property type="match status" value="1"/>
</dbReference>
<dbReference type="InterPro" id="IPR003879">
    <property type="entry name" value="Butyrophylin_SPRY"/>
</dbReference>
<keyword evidence="7 11" id="KW-0472">Membrane</keyword>
<keyword evidence="4 12" id="KW-0732">Signal</keyword>
<dbReference type="PANTHER" id="PTHR24100:SF149">
    <property type="entry name" value="BG-LIKE ANTIGEN 1-RELATED"/>
    <property type="match status" value="1"/>
</dbReference>
<dbReference type="Gene3D" id="2.60.40.10">
    <property type="entry name" value="Immunoglobulins"/>
    <property type="match status" value="2"/>
</dbReference>
<accession>A0AAV7Q7W5</accession>
<dbReference type="PROSITE" id="PS50835">
    <property type="entry name" value="IG_LIKE"/>
    <property type="match status" value="2"/>
</dbReference>
<dbReference type="InterPro" id="IPR036179">
    <property type="entry name" value="Ig-like_dom_sf"/>
</dbReference>
<keyword evidence="5 11" id="KW-1133">Transmembrane helix</keyword>
<feature type="domain" description="Ig-like" evidence="14">
    <location>
        <begin position="23"/>
        <end position="137"/>
    </location>
</feature>
<feature type="chain" id="PRO_5043619584" description="Butyrophilin subfamily 1 member A1-like" evidence="12">
    <location>
        <begin position="27"/>
        <end position="487"/>
    </location>
</feature>
<evidence type="ECO:0000256" key="2">
    <source>
        <dbReference type="ARBA" id="ARBA00007591"/>
    </source>
</evidence>
<dbReference type="InterPro" id="IPR050504">
    <property type="entry name" value="IgSF_BTN/MOG"/>
</dbReference>
<evidence type="ECO:0008006" key="17">
    <source>
        <dbReference type="Google" id="ProtNLM"/>
    </source>
</evidence>
<evidence type="ECO:0000256" key="8">
    <source>
        <dbReference type="ARBA" id="ARBA00023157"/>
    </source>
</evidence>
<dbReference type="InterPro" id="IPR043136">
    <property type="entry name" value="B30.2/SPRY_sf"/>
</dbReference>
<dbReference type="SMART" id="SM00409">
    <property type="entry name" value="IG"/>
    <property type="match status" value="1"/>
</dbReference>
<dbReference type="InterPro" id="IPR006574">
    <property type="entry name" value="PRY"/>
</dbReference>
<dbReference type="Pfam" id="PF00622">
    <property type="entry name" value="SPRY"/>
    <property type="match status" value="1"/>
</dbReference>
<dbReference type="FunFam" id="2.60.120.920:FF:000004">
    <property type="entry name" value="Butyrophilin subfamily 1 member A1"/>
    <property type="match status" value="1"/>
</dbReference>
<dbReference type="FunFam" id="2.60.40.10:FF:000088">
    <property type="entry name" value="Butyrophilin subfamily 1 member A1"/>
    <property type="match status" value="1"/>
</dbReference>
<dbReference type="PRINTS" id="PR01407">
    <property type="entry name" value="BUTYPHLNCDUF"/>
</dbReference>
<dbReference type="InterPro" id="IPR007110">
    <property type="entry name" value="Ig-like_dom"/>
</dbReference>
<evidence type="ECO:0000256" key="4">
    <source>
        <dbReference type="ARBA" id="ARBA00022729"/>
    </source>
</evidence>
<comment type="caution">
    <text evidence="15">The sequence shown here is derived from an EMBL/GenBank/DDBJ whole genome shotgun (WGS) entry which is preliminary data.</text>
</comment>
<dbReference type="GO" id="GO:0005102">
    <property type="term" value="F:signaling receptor binding"/>
    <property type="evidence" value="ECO:0007669"/>
    <property type="project" value="TreeGrafter"/>
</dbReference>
<dbReference type="SMART" id="SM00589">
    <property type="entry name" value="PRY"/>
    <property type="match status" value="1"/>
</dbReference>
<feature type="transmembrane region" description="Helical" evidence="11">
    <location>
        <begin position="250"/>
        <end position="271"/>
    </location>
</feature>
<feature type="domain" description="B30.2/SPRY" evidence="13">
    <location>
        <begin position="289"/>
        <end position="483"/>
    </location>
</feature>
<gene>
    <name evidence="15" type="ORF">NDU88_001195</name>
</gene>
<dbReference type="Gene3D" id="2.60.120.920">
    <property type="match status" value="1"/>
</dbReference>
<sequence>MVRTVRLRLTIHLVTFLLLKVSPSRADDFLVVGPNKPLIILPGEDALLPCHLSPAISAEDMTVNWYKGHFYNTVHVHRLGQDWSAEQMEGYKGRTSLNKDGVQVGNVSLIIRNVTSSDSGNYSCMLDAGSFYEETMVELKVAALGSRPQVYLEESHSGAVKIVCTSSGWYPEPEVLWKDDRGSSIKSSTEVHSSGSDIRFSIRTTYIINKYSKKFNCWIKNPMLSLWKESTIYISDTFFQDLSNCSTKRIMIAAFFTTLATCVIIFAVFLFNRQGIEELPTKVEELPTKVVALLEELDWRRARSYAAEVTLDPDTAHPWLVISEEGKSVKHGDILQNLPDIPERFDFSGSILGTPRLTSGRHYWEVEVGDKSGWSMGVYDDSVSRKGKLTVKPEGGYWLVQIKDGAYDAITEPLTPIVPRVPPMALGLFLDYEAGRLSVYNLQDRSHFFTYSGVSFPPVLRPFFNPGRIDRRRNAGPLRILPVTGWD</sequence>
<reference evidence="15" key="1">
    <citation type="journal article" date="2022" name="bioRxiv">
        <title>Sequencing and chromosome-scale assembly of the giantPleurodeles waltlgenome.</title>
        <authorList>
            <person name="Brown T."/>
            <person name="Elewa A."/>
            <person name="Iarovenko S."/>
            <person name="Subramanian E."/>
            <person name="Araus A.J."/>
            <person name="Petzold A."/>
            <person name="Susuki M."/>
            <person name="Suzuki K.-i.T."/>
            <person name="Hayashi T."/>
            <person name="Toyoda A."/>
            <person name="Oliveira C."/>
            <person name="Osipova E."/>
            <person name="Leigh N.D."/>
            <person name="Simon A."/>
            <person name="Yun M.H."/>
        </authorList>
    </citation>
    <scope>NUCLEOTIDE SEQUENCE</scope>
    <source>
        <strain evidence="15">20211129_DDA</strain>
        <tissue evidence="15">Liver</tissue>
    </source>
</reference>
<evidence type="ECO:0000259" key="14">
    <source>
        <dbReference type="PROSITE" id="PS50835"/>
    </source>
</evidence>
<dbReference type="Pfam" id="PF22705">
    <property type="entry name" value="C2-set_3"/>
    <property type="match status" value="1"/>
</dbReference>
<comment type="similarity">
    <text evidence="2">Belongs to the immunoglobulin superfamily. BTN/MOG family.</text>
</comment>
<feature type="signal peptide" evidence="12">
    <location>
        <begin position="1"/>
        <end position="26"/>
    </location>
</feature>
<dbReference type="InterPro" id="IPR013783">
    <property type="entry name" value="Ig-like_fold"/>
</dbReference>
<dbReference type="InterPro" id="IPR053896">
    <property type="entry name" value="BTN3A2-like_Ig-C"/>
</dbReference>
<evidence type="ECO:0000256" key="7">
    <source>
        <dbReference type="ARBA" id="ARBA00023136"/>
    </source>
</evidence>
<keyword evidence="3 11" id="KW-0812">Transmembrane</keyword>
<evidence type="ECO:0000256" key="5">
    <source>
        <dbReference type="ARBA" id="ARBA00022989"/>
    </source>
</evidence>
<dbReference type="GO" id="GO:0050852">
    <property type="term" value="P:T cell receptor signaling pathway"/>
    <property type="evidence" value="ECO:0007669"/>
    <property type="project" value="TreeGrafter"/>
</dbReference>
<evidence type="ECO:0000256" key="11">
    <source>
        <dbReference type="SAM" id="Phobius"/>
    </source>
</evidence>
<evidence type="ECO:0000313" key="15">
    <source>
        <dbReference type="EMBL" id="KAJ1134748.1"/>
    </source>
</evidence>
<dbReference type="InterPro" id="IPR013106">
    <property type="entry name" value="Ig_V-set"/>
</dbReference>
<dbReference type="GO" id="GO:0001817">
    <property type="term" value="P:regulation of cytokine production"/>
    <property type="evidence" value="ECO:0007669"/>
    <property type="project" value="TreeGrafter"/>
</dbReference>
<dbReference type="EMBL" id="JANPWB010000010">
    <property type="protein sequence ID" value="KAJ1134748.1"/>
    <property type="molecule type" value="Genomic_DNA"/>
</dbReference>
<dbReference type="InterPro" id="IPR003877">
    <property type="entry name" value="SPRY_dom"/>
</dbReference>
<dbReference type="Proteomes" id="UP001066276">
    <property type="component" value="Chromosome 6"/>
</dbReference>
<dbReference type="SUPFAM" id="SSF48726">
    <property type="entry name" value="Immunoglobulin"/>
    <property type="match status" value="2"/>
</dbReference>
<comment type="subcellular location">
    <subcellularLocation>
        <location evidence="1">Membrane</location>
        <topology evidence="1">Single-pass type I membrane protein</topology>
    </subcellularLocation>
</comment>
<keyword evidence="9" id="KW-0325">Glycoprotein</keyword>
<keyword evidence="6" id="KW-0175">Coiled coil</keyword>
<evidence type="ECO:0000256" key="1">
    <source>
        <dbReference type="ARBA" id="ARBA00004479"/>
    </source>
</evidence>
<keyword evidence="10" id="KW-0393">Immunoglobulin domain</keyword>
<dbReference type="GO" id="GO:0009897">
    <property type="term" value="C:external side of plasma membrane"/>
    <property type="evidence" value="ECO:0007669"/>
    <property type="project" value="TreeGrafter"/>
</dbReference>
<keyword evidence="16" id="KW-1185">Reference proteome</keyword>
<dbReference type="AlphaFoldDB" id="A0AAV7Q7W5"/>
<dbReference type="SUPFAM" id="SSF49899">
    <property type="entry name" value="Concanavalin A-like lectins/glucanases"/>
    <property type="match status" value="1"/>
</dbReference>
<protein>
    <recommendedName>
        <fullName evidence="17">Butyrophilin subfamily 1 member A1-like</fullName>
    </recommendedName>
</protein>
<dbReference type="SMART" id="SM00406">
    <property type="entry name" value="IGv"/>
    <property type="match status" value="1"/>
</dbReference>
<evidence type="ECO:0000256" key="10">
    <source>
        <dbReference type="ARBA" id="ARBA00023319"/>
    </source>
</evidence>
<organism evidence="15 16">
    <name type="scientific">Pleurodeles waltl</name>
    <name type="common">Iberian ribbed newt</name>
    <dbReference type="NCBI Taxonomy" id="8319"/>
    <lineage>
        <taxon>Eukaryota</taxon>
        <taxon>Metazoa</taxon>
        <taxon>Chordata</taxon>
        <taxon>Craniata</taxon>
        <taxon>Vertebrata</taxon>
        <taxon>Euteleostomi</taxon>
        <taxon>Amphibia</taxon>
        <taxon>Batrachia</taxon>
        <taxon>Caudata</taxon>
        <taxon>Salamandroidea</taxon>
        <taxon>Salamandridae</taxon>
        <taxon>Pleurodelinae</taxon>
        <taxon>Pleurodeles</taxon>
    </lineage>
</organism>
<dbReference type="Pfam" id="PF13765">
    <property type="entry name" value="PRY"/>
    <property type="match status" value="1"/>
</dbReference>
<proteinExistence type="inferred from homology"/>
<dbReference type="SMART" id="SM00449">
    <property type="entry name" value="SPRY"/>
    <property type="match status" value="1"/>
</dbReference>
<dbReference type="PANTHER" id="PTHR24100">
    <property type="entry name" value="BUTYROPHILIN"/>
    <property type="match status" value="1"/>
</dbReference>
<evidence type="ECO:0000256" key="9">
    <source>
        <dbReference type="ARBA" id="ARBA00023180"/>
    </source>
</evidence>
<keyword evidence="8" id="KW-1015">Disulfide bond</keyword>
<dbReference type="InterPro" id="IPR003599">
    <property type="entry name" value="Ig_sub"/>
</dbReference>
<dbReference type="InterPro" id="IPR001870">
    <property type="entry name" value="B30.2/SPRY"/>
</dbReference>
<feature type="domain" description="Ig-like" evidence="14">
    <location>
        <begin position="148"/>
        <end position="235"/>
    </location>
</feature>
<dbReference type="PROSITE" id="PS50188">
    <property type="entry name" value="B302_SPRY"/>
    <property type="match status" value="1"/>
</dbReference>
<evidence type="ECO:0000256" key="12">
    <source>
        <dbReference type="SAM" id="SignalP"/>
    </source>
</evidence>
<evidence type="ECO:0000256" key="3">
    <source>
        <dbReference type="ARBA" id="ARBA00022692"/>
    </source>
</evidence>